<dbReference type="SUPFAM" id="SSF52172">
    <property type="entry name" value="CheY-like"/>
    <property type="match status" value="1"/>
</dbReference>
<dbReference type="GO" id="GO:0008081">
    <property type="term" value="F:phosphoric diester hydrolase activity"/>
    <property type="evidence" value="ECO:0007669"/>
    <property type="project" value="UniProtKB-ARBA"/>
</dbReference>
<keyword evidence="1" id="KW-0597">Phosphoprotein</keyword>
<dbReference type="PROSITE" id="PS51832">
    <property type="entry name" value="HD_GYP"/>
    <property type="match status" value="1"/>
</dbReference>
<dbReference type="AlphaFoldDB" id="A0A2U8FNH7"/>
<dbReference type="OrthoDB" id="9802500at2"/>
<dbReference type="InterPro" id="IPR037522">
    <property type="entry name" value="HD_GYP_dom"/>
</dbReference>
<dbReference type="InterPro" id="IPR003607">
    <property type="entry name" value="HD/PDEase_dom"/>
</dbReference>
<sequence length="379" mass="41538">MTQRHAILVIDDSPEDRALIQAALRPHHDVVCADTGERGLALATTAPPPDLILLDILMPGLDGHAVCRRLKTDARTRDVPVILLSTGSTAEDEGVGLEQGAADHLAKPLNPPTLLARVRTHLALHAAATFLRDREAYLEQEVARRTRSLSLAQDVAIMSLTSLAETRDADTGNHIRRTQNYVRALARKLSSHPRFAAELGSARVELIFKAAPLHDIGKVAIPDRILLKRGKLEPDEFEIMKRHAVLGRDAIAQAASLLGSDAPFLEVAQQIAHAHHEKWDGSGYPQGLRGDAIPLPARLMAVADVYDALISRRVYKEAMPHEQALEILRMSAGRHFDPDVVQAFLDIEDTIHTIALTYADSDADLARKRAYLSEAQPES</sequence>
<dbReference type="RefSeq" id="WP_109034804.1">
    <property type="nucleotide sequence ID" value="NZ_CP029210.1"/>
</dbReference>
<evidence type="ECO:0000256" key="1">
    <source>
        <dbReference type="PROSITE-ProRule" id="PRU00169"/>
    </source>
</evidence>
<dbReference type="InterPro" id="IPR001789">
    <property type="entry name" value="Sig_transdc_resp-reg_receiver"/>
</dbReference>
<evidence type="ECO:0000259" key="3">
    <source>
        <dbReference type="PROSITE" id="PS51832"/>
    </source>
</evidence>
<dbReference type="Gene3D" id="3.40.50.2300">
    <property type="match status" value="1"/>
</dbReference>
<accession>A0A2U8FNH7</accession>
<feature type="domain" description="Response regulatory" evidence="2">
    <location>
        <begin position="6"/>
        <end position="122"/>
    </location>
</feature>
<dbReference type="Gene3D" id="1.10.3210.10">
    <property type="entry name" value="Hypothetical protein af1432"/>
    <property type="match status" value="1"/>
</dbReference>
<proteinExistence type="predicted"/>
<evidence type="ECO:0000313" key="4">
    <source>
        <dbReference type="EMBL" id="AWI52585.1"/>
    </source>
</evidence>
<dbReference type="KEGG" id="aon:DEH84_03495"/>
<organism evidence="4 5">
    <name type="scientific">Aquabacterium olei</name>
    <dbReference type="NCBI Taxonomy" id="1296669"/>
    <lineage>
        <taxon>Bacteria</taxon>
        <taxon>Pseudomonadati</taxon>
        <taxon>Pseudomonadota</taxon>
        <taxon>Betaproteobacteria</taxon>
        <taxon>Burkholderiales</taxon>
        <taxon>Aquabacterium</taxon>
    </lineage>
</organism>
<dbReference type="GO" id="GO:0000160">
    <property type="term" value="P:phosphorelay signal transduction system"/>
    <property type="evidence" value="ECO:0007669"/>
    <property type="project" value="InterPro"/>
</dbReference>
<reference evidence="4 5" key="1">
    <citation type="submission" date="2018-05" db="EMBL/GenBank/DDBJ databases">
        <title>complete genome sequence of Aquabacterium olei NBRC 110486.</title>
        <authorList>
            <person name="Tang B."/>
            <person name="Chang J."/>
            <person name="Zhang L."/>
            <person name="Yang H."/>
        </authorList>
    </citation>
    <scope>NUCLEOTIDE SEQUENCE [LARGE SCALE GENOMIC DNA]</scope>
    <source>
        <strain evidence="4 5">NBRC 110486</strain>
    </source>
</reference>
<evidence type="ECO:0000259" key="2">
    <source>
        <dbReference type="PROSITE" id="PS50110"/>
    </source>
</evidence>
<dbReference type="InterPro" id="IPR011006">
    <property type="entry name" value="CheY-like_superfamily"/>
</dbReference>
<dbReference type="EMBL" id="CP029210">
    <property type="protein sequence ID" value="AWI52585.1"/>
    <property type="molecule type" value="Genomic_DNA"/>
</dbReference>
<evidence type="ECO:0000313" key="5">
    <source>
        <dbReference type="Proteomes" id="UP000244892"/>
    </source>
</evidence>
<dbReference type="Pfam" id="PF00072">
    <property type="entry name" value="Response_reg"/>
    <property type="match status" value="1"/>
</dbReference>
<gene>
    <name evidence="4" type="ORF">DEH84_03495</name>
</gene>
<feature type="modified residue" description="4-aspartylphosphate" evidence="1">
    <location>
        <position position="55"/>
    </location>
</feature>
<keyword evidence="5" id="KW-1185">Reference proteome</keyword>
<dbReference type="PROSITE" id="PS50110">
    <property type="entry name" value="RESPONSE_REGULATORY"/>
    <property type="match status" value="1"/>
</dbReference>
<dbReference type="SMART" id="SM00471">
    <property type="entry name" value="HDc"/>
    <property type="match status" value="1"/>
</dbReference>
<dbReference type="SUPFAM" id="SSF109604">
    <property type="entry name" value="HD-domain/PDEase-like"/>
    <property type="match status" value="1"/>
</dbReference>
<dbReference type="PANTHER" id="PTHR45228:SF5">
    <property type="entry name" value="CYCLIC DI-GMP PHOSPHODIESTERASE VC_1348-RELATED"/>
    <property type="match status" value="1"/>
</dbReference>
<dbReference type="CDD" id="cd00077">
    <property type="entry name" value="HDc"/>
    <property type="match status" value="1"/>
</dbReference>
<dbReference type="Proteomes" id="UP000244892">
    <property type="component" value="Chromosome"/>
</dbReference>
<feature type="domain" description="HD-GYP" evidence="3">
    <location>
        <begin position="149"/>
        <end position="360"/>
    </location>
</feature>
<protein>
    <submittedName>
        <fullName evidence="4">Two-component system response regulator</fullName>
    </submittedName>
</protein>
<name>A0A2U8FNH7_9BURK</name>
<dbReference type="Pfam" id="PF13487">
    <property type="entry name" value="HD_5"/>
    <property type="match status" value="1"/>
</dbReference>
<dbReference type="SMART" id="SM00448">
    <property type="entry name" value="REC"/>
    <property type="match status" value="1"/>
</dbReference>
<dbReference type="InterPro" id="IPR052020">
    <property type="entry name" value="Cyclic_di-GMP/3'3'-cGAMP_PDE"/>
</dbReference>
<dbReference type="PANTHER" id="PTHR45228">
    <property type="entry name" value="CYCLIC DI-GMP PHOSPHODIESTERASE TM_0186-RELATED"/>
    <property type="match status" value="1"/>
</dbReference>